<dbReference type="EMBL" id="OBEG01000002">
    <property type="protein sequence ID" value="SNY80778.1"/>
    <property type="molecule type" value="Genomic_DNA"/>
</dbReference>
<name>A0A285L788_9NOCA</name>
<dbReference type="RefSeq" id="WP_218841127.1">
    <property type="nucleotide sequence ID" value="NZ_OBEG01000002.1"/>
</dbReference>
<dbReference type="Pfam" id="PF12697">
    <property type="entry name" value="Abhydrolase_6"/>
    <property type="match status" value="1"/>
</dbReference>
<evidence type="ECO:0000259" key="1">
    <source>
        <dbReference type="Pfam" id="PF12697"/>
    </source>
</evidence>
<keyword evidence="3" id="KW-1185">Reference proteome</keyword>
<dbReference type="Gene3D" id="3.40.50.1820">
    <property type="entry name" value="alpha/beta hydrolase"/>
    <property type="match status" value="1"/>
</dbReference>
<evidence type="ECO:0000313" key="3">
    <source>
        <dbReference type="Proteomes" id="UP000219565"/>
    </source>
</evidence>
<dbReference type="InterPro" id="IPR029058">
    <property type="entry name" value="AB_hydrolase_fold"/>
</dbReference>
<evidence type="ECO:0000313" key="2">
    <source>
        <dbReference type="EMBL" id="SNY80778.1"/>
    </source>
</evidence>
<organism evidence="2 3">
    <name type="scientific">Nocardia amikacinitolerans</name>
    <dbReference type="NCBI Taxonomy" id="756689"/>
    <lineage>
        <taxon>Bacteria</taxon>
        <taxon>Bacillati</taxon>
        <taxon>Actinomycetota</taxon>
        <taxon>Actinomycetes</taxon>
        <taxon>Mycobacteriales</taxon>
        <taxon>Nocardiaceae</taxon>
        <taxon>Nocardia</taxon>
    </lineage>
</organism>
<proteinExistence type="predicted"/>
<reference evidence="2 3" key="1">
    <citation type="submission" date="2017-09" db="EMBL/GenBank/DDBJ databases">
        <authorList>
            <person name="Ehlers B."/>
            <person name="Leendertz F.H."/>
        </authorList>
    </citation>
    <scope>NUCLEOTIDE SEQUENCE [LARGE SCALE GENOMIC DNA]</scope>
    <source>
        <strain evidence="2 3">DSM 45537</strain>
    </source>
</reference>
<dbReference type="InterPro" id="IPR000073">
    <property type="entry name" value="AB_hydrolase_1"/>
</dbReference>
<feature type="domain" description="AB hydrolase-1" evidence="1">
    <location>
        <begin position="6"/>
        <end position="219"/>
    </location>
</feature>
<protein>
    <recommendedName>
        <fullName evidence="1">AB hydrolase-1 domain-containing protein</fullName>
    </recommendedName>
</protein>
<dbReference type="STRING" id="1379680.GCA_001612615_04653"/>
<dbReference type="SUPFAM" id="SSF53474">
    <property type="entry name" value="alpha/beta-Hydrolases"/>
    <property type="match status" value="1"/>
</dbReference>
<accession>A0A285L788</accession>
<gene>
    <name evidence="2" type="ORF">SAMN04244553_2350</name>
</gene>
<dbReference type="AlphaFoldDB" id="A0A285L788"/>
<dbReference type="Proteomes" id="UP000219565">
    <property type="component" value="Unassembled WGS sequence"/>
</dbReference>
<sequence>MDHRVLVLVHSPLVGPITWRLVAAALERTGRPAVVPDLRAAVTGPGPYHRDIADAVARDVPEQGDLILVGHSGAGPLLPAIAAGLPGRVRGLVYADAGLPHPGAPELNVLPREFDEQLRAMVRDGLLPPWHEWLPSGTLLEILPDPRVRAEFVAEVPRLPYAFFTEAAPDVVWAGAAAYVLMSETYRDHAETARAADQPVIECSGHHLAGLTAPDTVADKLIVAADAIASEAP</sequence>